<accession>A0A0F9XJY1</accession>
<evidence type="ECO:0000259" key="2">
    <source>
        <dbReference type="Pfam" id="PF19905"/>
    </source>
</evidence>
<evidence type="ECO:0000313" key="3">
    <source>
        <dbReference type="EMBL" id="KKN92368.1"/>
    </source>
</evidence>
<evidence type="ECO:0000256" key="1">
    <source>
        <dbReference type="SAM" id="MobiDB-lite"/>
    </source>
</evidence>
<proteinExistence type="predicted"/>
<protein>
    <recommendedName>
        <fullName evidence="2">DUF6378 domain-containing protein</fullName>
    </recommendedName>
</protein>
<feature type="domain" description="DUF6378" evidence="2">
    <location>
        <begin position="12"/>
        <end position="87"/>
    </location>
</feature>
<name>A0A0F9XJY1_9ZZZZ</name>
<reference evidence="3" key="1">
    <citation type="journal article" date="2015" name="Nature">
        <title>Complex archaea that bridge the gap between prokaryotes and eukaryotes.</title>
        <authorList>
            <person name="Spang A."/>
            <person name="Saw J.H."/>
            <person name="Jorgensen S.L."/>
            <person name="Zaremba-Niedzwiedzka K."/>
            <person name="Martijn J."/>
            <person name="Lind A.E."/>
            <person name="van Eijk R."/>
            <person name="Schleper C."/>
            <person name="Guy L."/>
            <person name="Ettema T.J."/>
        </authorList>
    </citation>
    <scope>NUCLEOTIDE SEQUENCE</scope>
</reference>
<comment type="caution">
    <text evidence="3">The sequence shown here is derived from an EMBL/GenBank/DDBJ whole genome shotgun (WGS) entry which is preliminary data.</text>
</comment>
<dbReference type="InterPro" id="IPR045958">
    <property type="entry name" value="DUF6378"/>
</dbReference>
<sequence>MGQKHIEFVFDDAKKTIIQRGEERDQPDGERTIPRCVTAFNAITGHKLSNCDGWLFMEVLKKCRSVQGAYKYDDYRDGLGYAALRAEEARMEEEERQSNATAEMPVLSEEDKRIKEQYGV</sequence>
<dbReference type="AlphaFoldDB" id="A0A0F9XJY1"/>
<feature type="region of interest" description="Disordered" evidence="1">
    <location>
        <begin position="89"/>
        <end position="120"/>
    </location>
</feature>
<dbReference type="EMBL" id="LAZR01000095">
    <property type="protein sequence ID" value="KKN92368.1"/>
    <property type="molecule type" value="Genomic_DNA"/>
</dbReference>
<organism evidence="3">
    <name type="scientific">marine sediment metagenome</name>
    <dbReference type="NCBI Taxonomy" id="412755"/>
    <lineage>
        <taxon>unclassified sequences</taxon>
        <taxon>metagenomes</taxon>
        <taxon>ecological metagenomes</taxon>
    </lineage>
</organism>
<feature type="compositionally biased region" description="Basic and acidic residues" evidence="1">
    <location>
        <begin position="109"/>
        <end position="120"/>
    </location>
</feature>
<dbReference type="Pfam" id="PF19905">
    <property type="entry name" value="DUF6378"/>
    <property type="match status" value="1"/>
</dbReference>
<gene>
    <name evidence="3" type="ORF">LCGC14_0208590</name>
</gene>